<dbReference type="OrthoDB" id="117285at2759"/>
<protein>
    <recommendedName>
        <fullName evidence="3">Peptidase A2 domain-containing protein</fullName>
    </recommendedName>
</protein>
<dbReference type="SUPFAM" id="SSF50630">
    <property type="entry name" value="Acid proteases"/>
    <property type="match status" value="1"/>
</dbReference>
<dbReference type="AlphaFoldDB" id="A0A225UQX1"/>
<gene>
    <name evidence="1" type="ORF">PHMEG_00035196</name>
</gene>
<accession>A0A225UQX1</accession>
<comment type="caution">
    <text evidence="1">The sequence shown here is derived from an EMBL/GenBank/DDBJ whole genome shotgun (WGS) entry which is preliminary data.</text>
</comment>
<proteinExistence type="predicted"/>
<evidence type="ECO:0008006" key="3">
    <source>
        <dbReference type="Google" id="ProtNLM"/>
    </source>
</evidence>
<keyword evidence="2" id="KW-1185">Reference proteome</keyword>
<evidence type="ECO:0000313" key="1">
    <source>
        <dbReference type="EMBL" id="OWY94936.1"/>
    </source>
</evidence>
<sequence length="87" mass="9846">MDLLPGESRGYWKNHSPDKWFLQAKIHGKIHNEKAILFLDTGAEVSIVDNAFARKVGCYIDSSQIQDRVGIGDNVYQTDGRTRIKVI</sequence>
<dbReference type="InterPro" id="IPR021109">
    <property type="entry name" value="Peptidase_aspartic_dom_sf"/>
</dbReference>
<dbReference type="Gene3D" id="2.40.70.10">
    <property type="entry name" value="Acid Proteases"/>
    <property type="match status" value="1"/>
</dbReference>
<name>A0A225UQX1_9STRA</name>
<organism evidence="1 2">
    <name type="scientific">Phytophthora megakarya</name>
    <dbReference type="NCBI Taxonomy" id="4795"/>
    <lineage>
        <taxon>Eukaryota</taxon>
        <taxon>Sar</taxon>
        <taxon>Stramenopiles</taxon>
        <taxon>Oomycota</taxon>
        <taxon>Peronosporomycetes</taxon>
        <taxon>Peronosporales</taxon>
        <taxon>Peronosporaceae</taxon>
        <taxon>Phytophthora</taxon>
    </lineage>
</organism>
<reference evidence="2" key="1">
    <citation type="submission" date="2017-03" db="EMBL/GenBank/DDBJ databases">
        <title>Phytopthora megakarya and P. palmivora, two closely related causual agents of cacao black pod achieved similar genome size and gene model numbers by different mechanisms.</title>
        <authorList>
            <person name="Ali S."/>
            <person name="Shao J."/>
            <person name="Larry D.J."/>
            <person name="Kronmiller B."/>
            <person name="Shen D."/>
            <person name="Strem M.D."/>
            <person name="Melnick R.L."/>
            <person name="Guiltinan M.J."/>
            <person name="Tyler B.M."/>
            <person name="Meinhardt L.W."/>
            <person name="Bailey B.A."/>
        </authorList>
    </citation>
    <scope>NUCLEOTIDE SEQUENCE [LARGE SCALE GENOMIC DNA]</scope>
    <source>
        <strain evidence="2">zdho120</strain>
    </source>
</reference>
<dbReference type="EMBL" id="NBNE01013625">
    <property type="protein sequence ID" value="OWY94936.1"/>
    <property type="molecule type" value="Genomic_DNA"/>
</dbReference>
<evidence type="ECO:0000313" key="2">
    <source>
        <dbReference type="Proteomes" id="UP000198211"/>
    </source>
</evidence>
<dbReference type="Proteomes" id="UP000198211">
    <property type="component" value="Unassembled WGS sequence"/>
</dbReference>